<keyword evidence="3" id="KW-1185">Reference proteome</keyword>
<feature type="chain" id="PRO_5004918142" evidence="1">
    <location>
        <begin position="33"/>
        <end position="408"/>
    </location>
</feature>
<organism evidence="2 3">
    <name type="scientific">Sclerotinia borealis (strain F-4128)</name>
    <dbReference type="NCBI Taxonomy" id="1432307"/>
    <lineage>
        <taxon>Eukaryota</taxon>
        <taxon>Fungi</taxon>
        <taxon>Dikarya</taxon>
        <taxon>Ascomycota</taxon>
        <taxon>Pezizomycotina</taxon>
        <taxon>Leotiomycetes</taxon>
        <taxon>Helotiales</taxon>
        <taxon>Sclerotiniaceae</taxon>
        <taxon>Sclerotinia</taxon>
    </lineage>
</organism>
<dbReference type="AlphaFoldDB" id="W9C7G4"/>
<dbReference type="Gene3D" id="3.40.50.1820">
    <property type="entry name" value="alpha/beta hydrolase"/>
    <property type="match status" value="1"/>
</dbReference>
<sequence>MLRGSWSKFTLTKVTSYLFVCILVLAPTQTYGAPTCTDFVISVPATTSQHKSDLSNTGSAALNVLVESTISNVSAELGIVLGTVGSALGLGAGAYSMSLRYCDPEVHIPSRQNTIQYLQHAITMTKNYWSGLDYPNGYNGEQYSYIAYMSKQGYSTLSVDNLGSGNSTHPDPVFVVQMTLQVEIIHNIIVMLRSGKIPHPYLAGRTFDKVIYVGHSYGSICGNAVATVHPKDVDTFVLTSYSIDFALGAVSLSLMIPAPAFLVSPRFSSLESQPFYLAAASRSGRQTALYRRLGGFDPAIVTFDFHHEGTVSLGEIATLLYGVGPAPAFTGNILVVTGKQDAICCYSPLGSDCGVGSGSIPARAVANFPNAANFATMIPDMTGHAPFLHYSAQGQLSYITSFLKGMGY</sequence>
<keyword evidence="1" id="KW-0732">Signal</keyword>
<evidence type="ECO:0000313" key="3">
    <source>
        <dbReference type="Proteomes" id="UP000019487"/>
    </source>
</evidence>
<accession>W9C7G4</accession>
<dbReference type="OrthoDB" id="190201at2759"/>
<protein>
    <submittedName>
        <fullName evidence="2">Ctr copper transporter family protein</fullName>
    </submittedName>
</protein>
<name>W9C7G4_SCLBF</name>
<dbReference type="EMBL" id="AYSA01000465">
    <property type="protein sequence ID" value="ESZ91708.1"/>
    <property type="molecule type" value="Genomic_DNA"/>
</dbReference>
<dbReference type="InterPro" id="IPR029058">
    <property type="entry name" value="AB_hydrolase_fold"/>
</dbReference>
<proteinExistence type="predicted"/>
<reference evidence="2 3" key="1">
    <citation type="journal article" date="2014" name="Genome Announc.">
        <title>Draft genome sequence of Sclerotinia borealis, a psychrophilic plant pathogenic fungus.</title>
        <authorList>
            <person name="Mardanov A.V."/>
            <person name="Beletsky A.V."/>
            <person name="Kadnikov V.V."/>
            <person name="Ignatov A.N."/>
            <person name="Ravin N.V."/>
        </authorList>
    </citation>
    <scope>NUCLEOTIDE SEQUENCE [LARGE SCALE GENOMIC DNA]</scope>
    <source>
        <strain evidence="3">F-4157</strain>
    </source>
</reference>
<feature type="signal peptide" evidence="1">
    <location>
        <begin position="1"/>
        <end position="32"/>
    </location>
</feature>
<evidence type="ECO:0000313" key="2">
    <source>
        <dbReference type="EMBL" id="ESZ91708.1"/>
    </source>
</evidence>
<dbReference type="HOGENOM" id="CLU_034763_1_0_1"/>
<evidence type="ECO:0000256" key="1">
    <source>
        <dbReference type="SAM" id="SignalP"/>
    </source>
</evidence>
<dbReference type="SUPFAM" id="SSF53474">
    <property type="entry name" value="alpha/beta-Hydrolases"/>
    <property type="match status" value="1"/>
</dbReference>
<dbReference type="Proteomes" id="UP000019487">
    <property type="component" value="Unassembled WGS sequence"/>
</dbReference>
<gene>
    <name evidence="2" type="ORF">SBOR_7903</name>
</gene>
<comment type="caution">
    <text evidence="2">The sequence shown here is derived from an EMBL/GenBank/DDBJ whole genome shotgun (WGS) entry which is preliminary data.</text>
</comment>